<dbReference type="GeneID" id="41320882"/>
<organism evidence="4 5">
    <name type="scientific">Methanomethylophilus alvi</name>
    <dbReference type="NCBI Taxonomy" id="1291540"/>
    <lineage>
        <taxon>Archaea</taxon>
        <taxon>Methanobacteriati</taxon>
        <taxon>Thermoplasmatota</taxon>
        <taxon>Thermoplasmata</taxon>
        <taxon>Methanomassiliicoccales</taxon>
        <taxon>Methanomethylophilaceae</taxon>
        <taxon>Methanomethylophilus</taxon>
    </lineage>
</organism>
<dbReference type="GO" id="GO:0004751">
    <property type="term" value="F:ribose-5-phosphate isomerase activity"/>
    <property type="evidence" value="ECO:0007669"/>
    <property type="project" value="UniProtKB-UniRule"/>
</dbReference>
<gene>
    <name evidence="4" type="ORF">BKD89_00390</name>
</gene>
<dbReference type="EMBL" id="CP017686">
    <property type="protein sequence ID" value="AYQ54279.1"/>
    <property type="molecule type" value="Genomic_DNA"/>
</dbReference>
<reference evidence="4 5" key="1">
    <citation type="submission" date="2016-10" db="EMBL/GenBank/DDBJ databases">
        <title>Complete genome of the TMA-utilizing, human hosted archaeon Methanomethylophilus alvus Gen. nov, sp. nov., strain Mx-05, derived from a pure culture.</title>
        <authorList>
            <person name="Brugere J.-F."/>
            <person name="Ben Hania W."/>
            <person name="Chaudhary P.P."/>
            <person name="Gaci N."/>
            <person name="Borrel G."/>
            <person name="Cao Van Tuat L."/>
            <person name="Fardeau M.-L."/>
            <person name="Harris H.M.B."/>
            <person name="O'Toole P.W."/>
            <person name="Ollivier B."/>
        </authorList>
    </citation>
    <scope>NUCLEOTIDE SEQUENCE [LARGE SCALE GENOMIC DNA]</scope>
    <source>
        <strain evidence="4 5">Mx-05</strain>
    </source>
</reference>
<evidence type="ECO:0000256" key="3">
    <source>
        <dbReference type="NCBIfam" id="TIGR00021"/>
    </source>
</evidence>
<evidence type="ECO:0000313" key="4">
    <source>
        <dbReference type="EMBL" id="AYQ54279.1"/>
    </source>
</evidence>
<name>A0A3G3IEX9_9ARCH</name>
<dbReference type="PANTHER" id="PTHR11934">
    <property type="entry name" value="RIBOSE-5-PHOSPHATE ISOMERASE"/>
    <property type="match status" value="1"/>
</dbReference>
<dbReference type="AlphaFoldDB" id="A0A3G3IEX9"/>
<dbReference type="Pfam" id="PF06026">
    <property type="entry name" value="Rib_5-P_isom_A"/>
    <property type="match status" value="1"/>
</dbReference>
<sequence>MKKRPAAEKAVDDYVRDGMTIGLGTGNAANMAIDRIAELVDEGYDLKFVATSLQTASYAQMHGLEISDIDQVDHIDVTIDGADEVDPDLNMIKGLGGALLREKIVASLTEKEIIVVDGFKVTDVLGKKVPLPVEVCRFAHSKTASALSSLGCEPLLRTNGDGKAFVSDGGNYIYDCRFKSISDPVALESAIDVIPGVVECGLFIGMAYAVEAYCEESDSVKELIFKDRTAGLREYP</sequence>
<dbReference type="SUPFAM" id="SSF75445">
    <property type="entry name" value="D-ribose-5-phosphate isomerase (RpiA), lid domain"/>
    <property type="match status" value="1"/>
</dbReference>
<evidence type="ECO:0000313" key="5">
    <source>
        <dbReference type="Proteomes" id="UP000273278"/>
    </source>
</evidence>
<dbReference type="NCBIfam" id="TIGR00021">
    <property type="entry name" value="rpiA"/>
    <property type="match status" value="1"/>
</dbReference>
<protein>
    <recommendedName>
        <fullName evidence="3">Ribose 5-phosphate isomerase A</fullName>
        <ecNumber evidence="3">5.3.1.6</ecNumber>
    </recommendedName>
</protein>
<dbReference type="Proteomes" id="UP000273278">
    <property type="component" value="Chromosome"/>
</dbReference>
<accession>A0A3G3IEX9</accession>
<evidence type="ECO:0000256" key="2">
    <source>
        <dbReference type="ARBA" id="ARBA00023235"/>
    </source>
</evidence>
<evidence type="ECO:0000256" key="1">
    <source>
        <dbReference type="ARBA" id="ARBA00001713"/>
    </source>
</evidence>
<dbReference type="EC" id="5.3.1.6" evidence="3"/>
<dbReference type="Gene3D" id="3.30.70.260">
    <property type="match status" value="1"/>
</dbReference>
<dbReference type="FunFam" id="3.40.50.1360:FF:000001">
    <property type="entry name" value="Ribose-5-phosphate isomerase A"/>
    <property type="match status" value="1"/>
</dbReference>
<dbReference type="NCBIfam" id="NF001924">
    <property type="entry name" value="PRK00702.1"/>
    <property type="match status" value="1"/>
</dbReference>
<dbReference type="Gene3D" id="3.40.50.1360">
    <property type="match status" value="1"/>
</dbReference>
<dbReference type="CDD" id="cd01398">
    <property type="entry name" value="RPI_A"/>
    <property type="match status" value="1"/>
</dbReference>
<dbReference type="GO" id="GO:0009052">
    <property type="term" value="P:pentose-phosphate shunt, non-oxidative branch"/>
    <property type="evidence" value="ECO:0007669"/>
    <property type="project" value="InterPro"/>
</dbReference>
<dbReference type="PANTHER" id="PTHR11934:SF0">
    <property type="entry name" value="RIBOSE-5-PHOSPHATE ISOMERASE"/>
    <property type="match status" value="1"/>
</dbReference>
<dbReference type="OMA" id="LGIPMYN"/>
<comment type="catalytic activity">
    <reaction evidence="1">
        <text>aldehydo-D-ribose 5-phosphate = D-ribulose 5-phosphate</text>
        <dbReference type="Rhea" id="RHEA:14657"/>
        <dbReference type="ChEBI" id="CHEBI:58121"/>
        <dbReference type="ChEBI" id="CHEBI:58273"/>
        <dbReference type="EC" id="5.3.1.6"/>
    </reaction>
</comment>
<dbReference type="InterPro" id="IPR037171">
    <property type="entry name" value="NagB/RpiA_transferase-like"/>
</dbReference>
<dbReference type="GO" id="GO:0005829">
    <property type="term" value="C:cytosol"/>
    <property type="evidence" value="ECO:0007669"/>
    <property type="project" value="TreeGrafter"/>
</dbReference>
<dbReference type="GO" id="GO:0006014">
    <property type="term" value="P:D-ribose metabolic process"/>
    <property type="evidence" value="ECO:0007669"/>
    <property type="project" value="TreeGrafter"/>
</dbReference>
<dbReference type="SUPFAM" id="SSF100950">
    <property type="entry name" value="NagB/RpiA/CoA transferase-like"/>
    <property type="match status" value="1"/>
</dbReference>
<proteinExistence type="predicted"/>
<keyword evidence="2 4" id="KW-0413">Isomerase</keyword>
<dbReference type="InterPro" id="IPR004788">
    <property type="entry name" value="Ribose5P_isomerase_type_A"/>
</dbReference>
<dbReference type="RefSeq" id="WP_015503988.1">
    <property type="nucleotide sequence ID" value="NZ_CAYARO010000008.1"/>
</dbReference>